<reference evidence="3 4" key="1">
    <citation type="journal article" date="2011" name="Science">
        <title>The ecoresponsive genome of Daphnia pulex.</title>
        <authorList>
            <person name="Colbourne J.K."/>
            <person name="Pfrender M.E."/>
            <person name="Gilbert D."/>
            <person name="Thomas W.K."/>
            <person name="Tucker A."/>
            <person name="Oakley T.H."/>
            <person name="Tokishita S."/>
            <person name="Aerts A."/>
            <person name="Arnold G.J."/>
            <person name="Basu M.K."/>
            <person name="Bauer D.J."/>
            <person name="Caceres C.E."/>
            <person name="Carmel L."/>
            <person name="Casola C."/>
            <person name="Choi J.H."/>
            <person name="Detter J.C."/>
            <person name="Dong Q."/>
            <person name="Dusheyko S."/>
            <person name="Eads B.D."/>
            <person name="Frohlich T."/>
            <person name="Geiler-Samerotte K.A."/>
            <person name="Gerlach D."/>
            <person name="Hatcher P."/>
            <person name="Jogdeo S."/>
            <person name="Krijgsveld J."/>
            <person name="Kriventseva E.V."/>
            <person name="Kultz D."/>
            <person name="Laforsch C."/>
            <person name="Lindquist E."/>
            <person name="Lopez J."/>
            <person name="Manak J.R."/>
            <person name="Muller J."/>
            <person name="Pangilinan J."/>
            <person name="Patwardhan R.P."/>
            <person name="Pitluck S."/>
            <person name="Pritham E.J."/>
            <person name="Rechtsteiner A."/>
            <person name="Rho M."/>
            <person name="Rogozin I.B."/>
            <person name="Sakarya O."/>
            <person name="Salamov A."/>
            <person name="Schaack S."/>
            <person name="Shapiro H."/>
            <person name="Shiga Y."/>
            <person name="Skalitzky C."/>
            <person name="Smith Z."/>
            <person name="Souvorov A."/>
            <person name="Sung W."/>
            <person name="Tang Z."/>
            <person name="Tsuchiya D."/>
            <person name="Tu H."/>
            <person name="Vos H."/>
            <person name="Wang M."/>
            <person name="Wolf Y.I."/>
            <person name="Yamagata H."/>
            <person name="Yamada T."/>
            <person name="Ye Y."/>
            <person name="Shaw J.R."/>
            <person name="Andrews J."/>
            <person name="Crease T.J."/>
            <person name="Tang H."/>
            <person name="Lucas S.M."/>
            <person name="Robertson H.M."/>
            <person name="Bork P."/>
            <person name="Koonin E.V."/>
            <person name="Zdobnov E.M."/>
            <person name="Grigoriev I.V."/>
            <person name="Lynch M."/>
            <person name="Boore J.L."/>
        </authorList>
    </citation>
    <scope>NUCLEOTIDE SEQUENCE [LARGE SCALE GENOMIC DNA]</scope>
</reference>
<evidence type="ECO:0000313" key="4">
    <source>
        <dbReference type="Proteomes" id="UP000000305"/>
    </source>
</evidence>
<dbReference type="Proteomes" id="UP000000305">
    <property type="component" value="Unassembled WGS sequence"/>
</dbReference>
<dbReference type="KEGG" id="dpx:DAPPUDRAFT_307644"/>
<gene>
    <name evidence="3" type="ORF">DAPPUDRAFT_307644</name>
</gene>
<keyword evidence="4" id="KW-1185">Reference proteome</keyword>
<dbReference type="HOGENOM" id="CLU_963985_0_0_1"/>
<feature type="chain" id="PRO_5003237987" evidence="2">
    <location>
        <begin position="25"/>
        <end position="289"/>
    </location>
</feature>
<dbReference type="EMBL" id="GL732589">
    <property type="protein sequence ID" value="EFX73641.1"/>
    <property type="molecule type" value="Genomic_DNA"/>
</dbReference>
<feature type="region of interest" description="Disordered" evidence="1">
    <location>
        <begin position="36"/>
        <end position="104"/>
    </location>
</feature>
<feature type="compositionally biased region" description="Acidic residues" evidence="1">
    <location>
        <begin position="57"/>
        <end position="66"/>
    </location>
</feature>
<keyword evidence="2" id="KW-0732">Signal</keyword>
<accession>E9H3X6</accession>
<evidence type="ECO:0000256" key="2">
    <source>
        <dbReference type="SAM" id="SignalP"/>
    </source>
</evidence>
<dbReference type="InParanoid" id="E9H3X6"/>
<sequence>MSRFGAFVFVAALVFSANLQRAESFSHHRIGIDNKDSHEHLVDSKELQETTTPIDTQSDEQVDSEEEKIVKRHVLLQPSTGHSSEEEDTTTNSNNQSIEDSVDSKEINLVKRDVQFTTTTDGHSSEEDVTTVPTISLEDQSVEDDVDDAEDKKKVKRNVQVEMTSIDHSSEEERYAAIVGQMNQSDEHDYDNSAELFKREIHQLTAEELEILFQLFNSEEYAAANGTFIGSHSDEHHDYFGPIEKRQSGLLATTTGGRSSEEIDDRFDHSFENSMEDVLERLTSVKSAA</sequence>
<organism evidence="3 4">
    <name type="scientific">Daphnia pulex</name>
    <name type="common">Water flea</name>
    <dbReference type="NCBI Taxonomy" id="6669"/>
    <lineage>
        <taxon>Eukaryota</taxon>
        <taxon>Metazoa</taxon>
        <taxon>Ecdysozoa</taxon>
        <taxon>Arthropoda</taxon>
        <taxon>Crustacea</taxon>
        <taxon>Branchiopoda</taxon>
        <taxon>Diplostraca</taxon>
        <taxon>Cladocera</taxon>
        <taxon>Anomopoda</taxon>
        <taxon>Daphniidae</taxon>
        <taxon>Daphnia</taxon>
    </lineage>
</organism>
<protein>
    <submittedName>
        <fullName evidence="3">Uncharacterized protein</fullName>
    </submittedName>
</protein>
<evidence type="ECO:0000256" key="1">
    <source>
        <dbReference type="SAM" id="MobiDB-lite"/>
    </source>
</evidence>
<feature type="compositionally biased region" description="Basic and acidic residues" evidence="1">
    <location>
        <begin position="36"/>
        <end position="48"/>
    </location>
</feature>
<dbReference type="AlphaFoldDB" id="E9H3X6"/>
<name>E9H3X6_DAPPU</name>
<evidence type="ECO:0000313" key="3">
    <source>
        <dbReference type="EMBL" id="EFX73641.1"/>
    </source>
</evidence>
<feature type="compositionally biased region" description="Polar residues" evidence="1">
    <location>
        <begin position="90"/>
        <end position="99"/>
    </location>
</feature>
<dbReference type="OrthoDB" id="6359893at2759"/>
<proteinExistence type="predicted"/>
<feature type="signal peptide" evidence="2">
    <location>
        <begin position="1"/>
        <end position="24"/>
    </location>
</feature>